<proteinExistence type="predicted"/>
<keyword evidence="2" id="KW-1185">Reference proteome</keyword>
<gene>
    <name evidence="1" type="ORF">XhyaCFBP1156_20785</name>
</gene>
<dbReference type="Proteomes" id="UP000238261">
    <property type="component" value="Unassembled WGS sequence"/>
</dbReference>
<sequence>MSTGEDSKLLLKLINPAAGVATHRGSHFMTQHQVSLEPRCGLHPGQQLKGELSAMLEVANLFFRHQAQVDARILGGQTQTLDLSRSSTSI</sequence>
<protein>
    <submittedName>
        <fullName evidence="1">Uncharacterized protein</fullName>
    </submittedName>
</protein>
<comment type="caution">
    <text evidence="1">The sequence shown here is derived from an EMBL/GenBank/DDBJ whole genome shotgun (WGS) entry which is preliminary data.</text>
</comment>
<accession>A0A2S7ENL7</accession>
<evidence type="ECO:0000313" key="2">
    <source>
        <dbReference type="Proteomes" id="UP000238261"/>
    </source>
</evidence>
<evidence type="ECO:0000313" key="1">
    <source>
        <dbReference type="EMBL" id="PPU93205.1"/>
    </source>
</evidence>
<dbReference type="EMBL" id="MDEG01000047">
    <property type="protein sequence ID" value="PPU93205.1"/>
    <property type="molecule type" value="Genomic_DNA"/>
</dbReference>
<reference evidence="2" key="1">
    <citation type="submission" date="2016-08" db="EMBL/GenBank/DDBJ databases">
        <authorList>
            <person name="Merda D."/>
            <person name="Briand M."/>
            <person name="Taghouti G."/>
            <person name="Carrere S."/>
            <person name="Gouzy J."/>
            <person name="Portier P."/>
            <person name="Jacques M.-A."/>
            <person name="Fischer-Le Saux M."/>
        </authorList>
    </citation>
    <scope>NUCLEOTIDE SEQUENCE [LARGE SCALE GENOMIC DNA]</scope>
    <source>
        <strain evidence="2">CFBP1156</strain>
    </source>
</reference>
<organism evidence="1 2">
    <name type="scientific">Xanthomonas hyacinthi</name>
    <dbReference type="NCBI Taxonomy" id="56455"/>
    <lineage>
        <taxon>Bacteria</taxon>
        <taxon>Pseudomonadati</taxon>
        <taxon>Pseudomonadota</taxon>
        <taxon>Gammaproteobacteria</taxon>
        <taxon>Lysobacterales</taxon>
        <taxon>Lysobacteraceae</taxon>
        <taxon>Xanthomonas</taxon>
    </lineage>
</organism>
<name>A0A2S7ENL7_9XANT</name>
<dbReference type="AlphaFoldDB" id="A0A2S7ENL7"/>